<sequence length="588" mass="65367">MGNVKNSVAERTRHQRYNGTESEVQDESSMSGNDTDTDDADIRPIYDEEPMDEEQITAKCDIFAIGQQHTEQPEIINEGRVDQYLEQRQVKSLMLDSSPDNQTTDYSKQSLESENILLKMTVAQFQNDFSRMEAHCIALELKYQNHALKSGQHGQILNEASNKAKMKKEIDAYETINIELDHKVATLVKENETLKRKLLDSCTSKVDSELPNGSNVDISKIHECKQTLDFSAGKYQSVVAEKADISKTSVTSWKVYSVFDEYFNGENQVVSKSFAVPTSDASDKCQQQPDLTSSTASTSTLATTVTAYKNFDLCQETMGDTIAQTRFENVSTQSYDPLLARGNTLRSGEDSLKLKELMELCTNLQQRVLDLEKTKTTQAEEIVSLKRRVKKLEQKKRSRTHMLKRLRKVGATARVESSGGEESLGEDASKQGRIDAIDADDDITLVSVHDVNVSAGKEEVVEVINTAKLIIDAAQVSAAGDKVSTADAATTVSVATTTITTVKEITLAQALANLKSIKPKAKGIAFREPDQLKLDEEITLKLQEEIDKEKRIARAEEKKIDEANISCDGIHAKVDADYQLAERLQAEE</sequence>
<keyword evidence="4" id="KW-1185">Reference proteome</keyword>
<dbReference type="Proteomes" id="UP001151760">
    <property type="component" value="Unassembled WGS sequence"/>
</dbReference>
<keyword evidence="1" id="KW-0175">Coiled coil</keyword>
<comment type="caution">
    <text evidence="3">The sequence shown here is derived from an EMBL/GenBank/DDBJ whole genome shotgun (WGS) entry which is preliminary data.</text>
</comment>
<feature type="region of interest" description="Disordered" evidence="2">
    <location>
        <begin position="1"/>
        <end position="40"/>
    </location>
</feature>
<reference evidence="3" key="1">
    <citation type="journal article" date="2022" name="Int. J. Mol. Sci.">
        <title>Draft Genome of Tanacetum Coccineum: Genomic Comparison of Closely Related Tanacetum-Family Plants.</title>
        <authorList>
            <person name="Yamashiro T."/>
            <person name="Shiraishi A."/>
            <person name="Nakayama K."/>
            <person name="Satake H."/>
        </authorList>
    </citation>
    <scope>NUCLEOTIDE SEQUENCE</scope>
</reference>
<reference evidence="3" key="2">
    <citation type="submission" date="2022-01" db="EMBL/GenBank/DDBJ databases">
        <authorList>
            <person name="Yamashiro T."/>
            <person name="Shiraishi A."/>
            <person name="Satake H."/>
            <person name="Nakayama K."/>
        </authorList>
    </citation>
    <scope>NUCLEOTIDE SEQUENCE</scope>
</reference>
<feature type="region of interest" description="Disordered" evidence="2">
    <location>
        <begin position="410"/>
        <end position="429"/>
    </location>
</feature>
<evidence type="ECO:0000256" key="2">
    <source>
        <dbReference type="SAM" id="MobiDB-lite"/>
    </source>
</evidence>
<feature type="coiled-coil region" evidence="1">
    <location>
        <begin position="354"/>
        <end position="395"/>
    </location>
</feature>
<dbReference type="EMBL" id="BQNB010013141">
    <property type="protein sequence ID" value="GJT12350.1"/>
    <property type="molecule type" value="Genomic_DNA"/>
</dbReference>
<evidence type="ECO:0000313" key="4">
    <source>
        <dbReference type="Proteomes" id="UP001151760"/>
    </source>
</evidence>
<name>A0ABQ5BBZ2_9ASTR</name>
<proteinExistence type="predicted"/>
<evidence type="ECO:0000256" key="1">
    <source>
        <dbReference type="SAM" id="Coils"/>
    </source>
</evidence>
<evidence type="ECO:0000313" key="3">
    <source>
        <dbReference type="EMBL" id="GJT12350.1"/>
    </source>
</evidence>
<feature type="compositionally biased region" description="Polar residues" evidence="2">
    <location>
        <begin position="17"/>
        <end position="34"/>
    </location>
</feature>
<gene>
    <name evidence="3" type="ORF">Tco_0859392</name>
</gene>
<accession>A0ABQ5BBZ2</accession>
<protein>
    <submittedName>
        <fullName evidence="3">Uncharacterized protein</fullName>
    </submittedName>
</protein>
<organism evidence="3 4">
    <name type="scientific">Tanacetum coccineum</name>
    <dbReference type="NCBI Taxonomy" id="301880"/>
    <lineage>
        <taxon>Eukaryota</taxon>
        <taxon>Viridiplantae</taxon>
        <taxon>Streptophyta</taxon>
        <taxon>Embryophyta</taxon>
        <taxon>Tracheophyta</taxon>
        <taxon>Spermatophyta</taxon>
        <taxon>Magnoliopsida</taxon>
        <taxon>eudicotyledons</taxon>
        <taxon>Gunneridae</taxon>
        <taxon>Pentapetalae</taxon>
        <taxon>asterids</taxon>
        <taxon>campanulids</taxon>
        <taxon>Asterales</taxon>
        <taxon>Asteraceae</taxon>
        <taxon>Asteroideae</taxon>
        <taxon>Anthemideae</taxon>
        <taxon>Anthemidinae</taxon>
        <taxon>Tanacetum</taxon>
    </lineage>
</organism>